<name>A0A0A0ES12_9GAMM</name>
<dbReference type="AlphaFoldDB" id="A0A0A0ES12"/>
<feature type="signal peptide" evidence="2">
    <location>
        <begin position="1"/>
        <end position="19"/>
    </location>
</feature>
<feature type="region of interest" description="Disordered" evidence="1">
    <location>
        <begin position="24"/>
        <end position="55"/>
    </location>
</feature>
<proteinExistence type="predicted"/>
<protein>
    <recommendedName>
        <fullName evidence="5">Secreted protein</fullName>
    </recommendedName>
</protein>
<organism evidence="3 4">
    <name type="scientific">Lysobacter concretionis Ko07 = DSM 16239</name>
    <dbReference type="NCBI Taxonomy" id="1122185"/>
    <lineage>
        <taxon>Bacteria</taxon>
        <taxon>Pseudomonadati</taxon>
        <taxon>Pseudomonadota</taxon>
        <taxon>Gammaproteobacteria</taxon>
        <taxon>Lysobacterales</taxon>
        <taxon>Lysobacteraceae</taxon>
        <taxon>Novilysobacter</taxon>
    </lineage>
</organism>
<evidence type="ECO:0000313" key="3">
    <source>
        <dbReference type="EMBL" id="KGM52893.1"/>
    </source>
</evidence>
<evidence type="ECO:0000256" key="2">
    <source>
        <dbReference type="SAM" id="SignalP"/>
    </source>
</evidence>
<gene>
    <name evidence="3" type="ORF">N792_01270</name>
</gene>
<keyword evidence="2" id="KW-0732">Signal</keyword>
<dbReference type="Proteomes" id="UP000030017">
    <property type="component" value="Unassembled WGS sequence"/>
</dbReference>
<comment type="caution">
    <text evidence="3">The sequence shown here is derived from an EMBL/GenBank/DDBJ whole genome shotgun (WGS) entry which is preliminary data.</text>
</comment>
<dbReference type="RefSeq" id="WP_036191716.1">
    <property type="nucleotide sequence ID" value="NZ_AVPS01000001.1"/>
</dbReference>
<reference evidence="3 4" key="1">
    <citation type="submission" date="2013-08" db="EMBL/GenBank/DDBJ databases">
        <title>Genome sequencing of Lysobacter.</title>
        <authorList>
            <person name="Zhang S."/>
            <person name="Wang G."/>
        </authorList>
    </citation>
    <scope>NUCLEOTIDE SEQUENCE [LARGE SCALE GENOMIC DNA]</scope>
    <source>
        <strain evidence="3 4">Ko07</strain>
    </source>
</reference>
<dbReference type="STRING" id="1122185.N792_01270"/>
<evidence type="ECO:0000256" key="1">
    <source>
        <dbReference type="SAM" id="MobiDB-lite"/>
    </source>
</evidence>
<evidence type="ECO:0000313" key="4">
    <source>
        <dbReference type="Proteomes" id="UP000030017"/>
    </source>
</evidence>
<keyword evidence="4" id="KW-1185">Reference proteome</keyword>
<evidence type="ECO:0008006" key="5">
    <source>
        <dbReference type="Google" id="ProtNLM"/>
    </source>
</evidence>
<dbReference type="OrthoDB" id="6028468at2"/>
<dbReference type="EMBL" id="AVPS01000001">
    <property type="protein sequence ID" value="KGM52893.1"/>
    <property type="molecule type" value="Genomic_DNA"/>
</dbReference>
<sequence length="83" mass="8966">MLRIALCLMFALMSSAAVAREVKLSSPNGGGCPDEETSSHPDEPTTAEASSREARIKQAVHSDLPVGRSQSTRWHSFLPGMLR</sequence>
<feature type="chain" id="PRO_5001962393" description="Secreted protein" evidence="2">
    <location>
        <begin position="20"/>
        <end position="83"/>
    </location>
</feature>
<accession>A0A0A0ES12</accession>